<feature type="domain" description="EF-hand" evidence="4">
    <location>
        <begin position="100"/>
        <end position="135"/>
    </location>
</feature>
<dbReference type="Pfam" id="PF13202">
    <property type="entry name" value="EF-hand_5"/>
    <property type="match status" value="1"/>
</dbReference>
<dbReference type="InterPro" id="IPR018247">
    <property type="entry name" value="EF_Hand_1_Ca_BS"/>
</dbReference>
<proteinExistence type="predicted"/>
<dbReference type="PANTHER" id="PTHR23055:SF60">
    <property type="entry name" value="CALAXIN"/>
    <property type="match status" value="1"/>
</dbReference>
<dbReference type="Gene3D" id="1.10.238.10">
    <property type="entry name" value="EF-hand"/>
    <property type="match status" value="1"/>
</dbReference>
<gene>
    <name evidence="5" type="ORF">GBAR_LOCUS31765</name>
</gene>
<keyword evidence="6" id="KW-1185">Reference proteome</keyword>
<evidence type="ECO:0000259" key="4">
    <source>
        <dbReference type="PROSITE" id="PS50222"/>
    </source>
</evidence>
<dbReference type="InterPro" id="IPR028846">
    <property type="entry name" value="Recoverin"/>
</dbReference>
<evidence type="ECO:0000256" key="1">
    <source>
        <dbReference type="ARBA" id="ARBA00022723"/>
    </source>
</evidence>
<dbReference type="InterPro" id="IPR011992">
    <property type="entry name" value="EF-hand-dom_pair"/>
</dbReference>
<dbReference type="Proteomes" id="UP001174909">
    <property type="component" value="Unassembled WGS sequence"/>
</dbReference>
<organism evidence="5 6">
    <name type="scientific">Geodia barretti</name>
    <name type="common">Barrett's horny sponge</name>
    <dbReference type="NCBI Taxonomy" id="519541"/>
    <lineage>
        <taxon>Eukaryota</taxon>
        <taxon>Metazoa</taxon>
        <taxon>Porifera</taxon>
        <taxon>Demospongiae</taxon>
        <taxon>Heteroscleromorpha</taxon>
        <taxon>Tetractinellida</taxon>
        <taxon>Astrophorina</taxon>
        <taxon>Geodiidae</taxon>
        <taxon>Geodia</taxon>
    </lineage>
</organism>
<protein>
    <submittedName>
        <fullName evidence="5">EF-hand calcium-binding domain-containing protein 1</fullName>
    </submittedName>
</protein>
<dbReference type="PROSITE" id="PS00018">
    <property type="entry name" value="EF_HAND_1"/>
    <property type="match status" value="1"/>
</dbReference>
<dbReference type="AlphaFoldDB" id="A0AA35U2X3"/>
<dbReference type="InterPro" id="IPR002048">
    <property type="entry name" value="EF_hand_dom"/>
</dbReference>
<comment type="caution">
    <text evidence="5">The sequence shown here is derived from an EMBL/GenBank/DDBJ whole genome shotgun (WGS) entry which is preliminary data.</text>
</comment>
<evidence type="ECO:0000256" key="2">
    <source>
        <dbReference type="ARBA" id="ARBA00022737"/>
    </source>
</evidence>
<keyword evidence="3" id="KW-0106">Calcium</keyword>
<dbReference type="SUPFAM" id="SSF47473">
    <property type="entry name" value="EF-hand"/>
    <property type="match status" value="1"/>
</dbReference>
<keyword evidence="1" id="KW-0479">Metal-binding</keyword>
<dbReference type="PRINTS" id="PR00450">
    <property type="entry name" value="RECOVERIN"/>
</dbReference>
<feature type="domain" description="EF-hand" evidence="4">
    <location>
        <begin position="144"/>
        <end position="179"/>
    </location>
</feature>
<feature type="domain" description="EF-hand" evidence="4">
    <location>
        <begin position="64"/>
        <end position="99"/>
    </location>
</feature>
<name>A0AA35U2X3_GEOBA</name>
<dbReference type="PROSITE" id="PS50222">
    <property type="entry name" value="EF_HAND_2"/>
    <property type="match status" value="3"/>
</dbReference>
<sequence>MSGGVRLTAIDRKNILKAAEQLCKSVHFSQSEVVQLLMKYHEMTSDRIDRVKFRDLLHDHFDMSDDFFMDRVFRAFDKDSDSFLSQEEWVRGMSIFLRGSLEEKIEYCFNIYDLNNDGYISREEMFQMLKTTVRPTGEEELEDYVKDLVEITIKMMDQDKDSKLSLEDYRTAVQKERLLIEAFGPCLPPRQKLEEFSDSLFNSSTTTSLP</sequence>
<reference evidence="5" key="1">
    <citation type="submission" date="2023-03" db="EMBL/GenBank/DDBJ databases">
        <authorList>
            <person name="Steffen K."/>
            <person name="Cardenas P."/>
        </authorList>
    </citation>
    <scope>NUCLEOTIDE SEQUENCE</scope>
</reference>
<keyword evidence="2" id="KW-0677">Repeat</keyword>
<dbReference type="EMBL" id="CASHTH010004512">
    <property type="protein sequence ID" value="CAI8058414.1"/>
    <property type="molecule type" value="Genomic_DNA"/>
</dbReference>
<dbReference type="PANTHER" id="PTHR23055">
    <property type="entry name" value="CALCIUM BINDING PROTEINS"/>
    <property type="match status" value="1"/>
</dbReference>
<dbReference type="SMART" id="SM00054">
    <property type="entry name" value="EFh"/>
    <property type="match status" value="3"/>
</dbReference>
<accession>A0AA35U2X3</accession>
<dbReference type="CDD" id="cd00051">
    <property type="entry name" value="EFh"/>
    <property type="match status" value="2"/>
</dbReference>
<evidence type="ECO:0000313" key="5">
    <source>
        <dbReference type="EMBL" id="CAI8058414.1"/>
    </source>
</evidence>
<dbReference type="GO" id="GO:0005509">
    <property type="term" value="F:calcium ion binding"/>
    <property type="evidence" value="ECO:0007669"/>
    <property type="project" value="InterPro"/>
</dbReference>
<evidence type="ECO:0000313" key="6">
    <source>
        <dbReference type="Proteomes" id="UP001174909"/>
    </source>
</evidence>
<dbReference type="Pfam" id="PF13499">
    <property type="entry name" value="EF-hand_7"/>
    <property type="match status" value="1"/>
</dbReference>
<evidence type="ECO:0000256" key="3">
    <source>
        <dbReference type="ARBA" id="ARBA00022837"/>
    </source>
</evidence>